<dbReference type="OrthoDB" id="9858218at2"/>
<accession>I1XN80</accession>
<evidence type="ECO:0000313" key="1">
    <source>
        <dbReference type="EMBL" id="AFI85849.1"/>
    </source>
</evidence>
<gene>
    <name evidence="1" type="ordered locus">Q7A_3076</name>
</gene>
<name>I1XN80_METNJ</name>
<protein>
    <submittedName>
        <fullName evidence="1">Uncharacterized protein</fullName>
    </submittedName>
</protein>
<dbReference type="RefSeq" id="WP_014708210.1">
    <property type="nucleotide sequence ID" value="NC_017857.3"/>
</dbReference>
<dbReference type="KEGG" id="mej:Q7A_3076"/>
<evidence type="ECO:0000313" key="2">
    <source>
        <dbReference type="Proteomes" id="UP000009144"/>
    </source>
</evidence>
<dbReference type="EMBL" id="CP003390">
    <property type="protein sequence ID" value="AFI85849.1"/>
    <property type="molecule type" value="Genomic_DNA"/>
</dbReference>
<keyword evidence="2" id="KW-1185">Reference proteome</keyword>
<reference evidence="1 2" key="1">
    <citation type="journal article" date="2012" name="J. Bacteriol.">
        <title>Complete genome sequences of Methylophaga sp. strain JAM1 and Methylophaga sp. strain JAM7.</title>
        <authorList>
            <person name="Villeneuve C."/>
            <person name="Martineau C."/>
            <person name="Mauffrey F."/>
            <person name="Villemur R."/>
        </authorList>
    </citation>
    <scope>NUCLEOTIDE SEQUENCE [LARGE SCALE GENOMIC DNA]</scope>
    <source>
        <strain evidence="1 2">JAM1</strain>
    </source>
</reference>
<organism evidence="1 2">
    <name type="scientific">Methylophaga nitratireducenticrescens</name>
    <dbReference type="NCBI Taxonomy" id="754476"/>
    <lineage>
        <taxon>Bacteria</taxon>
        <taxon>Pseudomonadati</taxon>
        <taxon>Pseudomonadota</taxon>
        <taxon>Gammaproteobacteria</taxon>
        <taxon>Thiotrichales</taxon>
        <taxon>Piscirickettsiaceae</taxon>
        <taxon>Methylophaga</taxon>
    </lineage>
</organism>
<dbReference type="PATRIC" id="fig|754476.3.peg.3022"/>
<dbReference type="HOGENOM" id="CLU_1114805_0_0_6"/>
<proteinExistence type="predicted"/>
<dbReference type="Proteomes" id="UP000009144">
    <property type="component" value="Chromosome"/>
</dbReference>
<dbReference type="AlphaFoldDB" id="I1XN80"/>
<sequence length="249" mass="27421">MDLRKLSLILMLMGIAFLLLSLVWFFVAYASTLDTITQYGDKDLVMQMMACVYSSPPICQGAAFLSDGPSYSPVVFWLGIIMILVGVIVFFALNSQINQTHPLESMAGEHLRDGKILGLIAKEKYTHYSYMLFLIGAGGGLLLPPLAVTALMGFVLAVLGYFVYSQLLTSLDKNHLAMLSMIYLASTLVIILTMGSALFLLAALVQLALYYIGFNSYRLGRSISANNLKEEAILAFKPIRERFSSGKKD</sequence>
<reference evidence="1 2" key="2">
    <citation type="journal article" date="2013" name="Int. J. Syst. Evol. Microbiol.">
        <title>Methylophaga nitratireducenticrescens sp. nov. and Methylophaga frappieri sp. nov., isolated from the biofilm of the methanol-fed denitrification system treating the seawater at the Montreal Biodome.</title>
        <authorList>
            <person name="Villeneuve C."/>
            <person name="Martineau C."/>
            <person name="Mauffrey F."/>
            <person name="Villemur R."/>
        </authorList>
    </citation>
    <scope>NUCLEOTIDE SEQUENCE [LARGE SCALE GENOMIC DNA]</scope>
    <source>
        <strain evidence="1 2">JAM1</strain>
    </source>
</reference>